<comment type="caution">
    <text evidence="2">The sequence shown here is derived from an EMBL/GenBank/DDBJ whole genome shotgun (WGS) entry which is preliminary data.</text>
</comment>
<evidence type="ECO:0000313" key="2">
    <source>
        <dbReference type="EMBL" id="KAK8038478.1"/>
    </source>
</evidence>
<dbReference type="Pfam" id="PF21962">
    <property type="entry name" value="DUF6924"/>
    <property type="match status" value="1"/>
</dbReference>
<accession>A0ABR1SY54</accession>
<dbReference type="Proteomes" id="UP001444661">
    <property type="component" value="Unassembled WGS sequence"/>
</dbReference>
<protein>
    <recommendedName>
        <fullName evidence="1">DUF6924 domain-containing protein</fullName>
    </recommendedName>
</protein>
<name>A0ABR1SY54_9PEZI</name>
<organism evidence="2 3">
    <name type="scientific">Apiospora rasikravindrae</name>
    <dbReference type="NCBI Taxonomy" id="990691"/>
    <lineage>
        <taxon>Eukaryota</taxon>
        <taxon>Fungi</taxon>
        <taxon>Dikarya</taxon>
        <taxon>Ascomycota</taxon>
        <taxon>Pezizomycotina</taxon>
        <taxon>Sordariomycetes</taxon>
        <taxon>Xylariomycetidae</taxon>
        <taxon>Amphisphaeriales</taxon>
        <taxon>Apiosporaceae</taxon>
        <taxon>Apiospora</taxon>
    </lineage>
</organism>
<dbReference type="EMBL" id="JAQQWK010000006">
    <property type="protein sequence ID" value="KAK8038478.1"/>
    <property type="molecule type" value="Genomic_DNA"/>
</dbReference>
<proteinExistence type="predicted"/>
<sequence length="189" mass="20680">MIERLSALDNSLAAPQSATRTAFLAVGAAPPAIDPYKDVPEKLLPFALFVHVNLAGGEEELARIEKECSSETEGDDDVVKRAPFRHDLAGQPLRAALAEHLDNLAQTADRFSPFYFAAVVDENWEEAGLIIVTMNDESEEDGGWRIDQLRVPASDVGLVLVNLQISNVGWDEFKDQYEPDEGGNGGRDE</sequence>
<feature type="domain" description="DUF6924" evidence="1">
    <location>
        <begin position="100"/>
        <end position="180"/>
    </location>
</feature>
<reference evidence="2 3" key="1">
    <citation type="submission" date="2023-01" db="EMBL/GenBank/DDBJ databases">
        <title>Analysis of 21 Apiospora genomes using comparative genomics revels a genus with tremendous synthesis potential of carbohydrate active enzymes and secondary metabolites.</title>
        <authorList>
            <person name="Sorensen T."/>
        </authorList>
    </citation>
    <scope>NUCLEOTIDE SEQUENCE [LARGE SCALE GENOMIC DNA]</scope>
    <source>
        <strain evidence="2 3">CBS 33761</strain>
    </source>
</reference>
<evidence type="ECO:0000313" key="3">
    <source>
        <dbReference type="Proteomes" id="UP001444661"/>
    </source>
</evidence>
<gene>
    <name evidence="2" type="ORF">PG993_006889</name>
</gene>
<dbReference type="InterPro" id="IPR053832">
    <property type="entry name" value="DUF6924"/>
</dbReference>
<keyword evidence="3" id="KW-1185">Reference proteome</keyword>
<evidence type="ECO:0000259" key="1">
    <source>
        <dbReference type="Pfam" id="PF21962"/>
    </source>
</evidence>